<proteinExistence type="predicted"/>
<organism evidence="1 2">
    <name type="scientific">Puccinia graminis f. sp. tritici</name>
    <dbReference type="NCBI Taxonomy" id="56615"/>
    <lineage>
        <taxon>Eukaryota</taxon>
        <taxon>Fungi</taxon>
        <taxon>Dikarya</taxon>
        <taxon>Basidiomycota</taxon>
        <taxon>Pucciniomycotina</taxon>
        <taxon>Pucciniomycetes</taxon>
        <taxon>Pucciniales</taxon>
        <taxon>Pucciniaceae</taxon>
        <taxon>Puccinia</taxon>
    </lineage>
</organism>
<sequence length="58" mass="6248">MHGLLDDHCATPVCSFAGHDAPFGAFCVKRIASAGLSDGLEDNMHLSSTWNGPRTIYR</sequence>
<accession>A0A5B0LYZ5</accession>
<dbReference type="Proteomes" id="UP000324748">
    <property type="component" value="Unassembled WGS sequence"/>
</dbReference>
<gene>
    <name evidence="1" type="primary">THI4_3</name>
    <name evidence="1" type="ORF">PGT21_010532</name>
</gene>
<dbReference type="EMBL" id="VSWC01000183">
    <property type="protein sequence ID" value="KAA1069060.1"/>
    <property type="molecule type" value="Genomic_DNA"/>
</dbReference>
<name>A0A5B0LYZ5_PUCGR</name>
<protein>
    <submittedName>
        <fullName evidence="1">Thiamine metabolism-protein</fullName>
    </submittedName>
</protein>
<comment type="caution">
    <text evidence="1">The sequence shown here is derived from an EMBL/GenBank/DDBJ whole genome shotgun (WGS) entry which is preliminary data.</text>
</comment>
<dbReference type="AlphaFoldDB" id="A0A5B0LYZ5"/>
<keyword evidence="2" id="KW-1185">Reference proteome</keyword>
<reference evidence="1 2" key="1">
    <citation type="submission" date="2019-05" db="EMBL/GenBank/DDBJ databases">
        <title>Emergence of the Ug99 lineage of the wheat stem rust pathogen through somatic hybridization.</title>
        <authorList>
            <person name="Li F."/>
            <person name="Upadhyaya N.M."/>
            <person name="Sperschneider J."/>
            <person name="Matny O."/>
            <person name="Nguyen-Phuc H."/>
            <person name="Mago R."/>
            <person name="Raley C."/>
            <person name="Miller M.E."/>
            <person name="Silverstein K.A.T."/>
            <person name="Henningsen E."/>
            <person name="Hirsch C.D."/>
            <person name="Visser B."/>
            <person name="Pretorius Z.A."/>
            <person name="Steffenson B.J."/>
            <person name="Schwessinger B."/>
            <person name="Dodds P.N."/>
            <person name="Figueroa M."/>
        </authorList>
    </citation>
    <scope>NUCLEOTIDE SEQUENCE [LARGE SCALE GENOMIC DNA]</scope>
    <source>
        <strain evidence="1">21-0</strain>
    </source>
</reference>
<evidence type="ECO:0000313" key="2">
    <source>
        <dbReference type="Proteomes" id="UP000324748"/>
    </source>
</evidence>
<evidence type="ECO:0000313" key="1">
    <source>
        <dbReference type="EMBL" id="KAA1069060.1"/>
    </source>
</evidence>